<dbReference type="Pfam" id="PF00651">
    <property type="entry name" value="BTB"/>
    <property type="match status" value="1"/>
</dbReference>
<dbReference type="InterPro" id="IPR011333">
    <property type="entry name" value="SKP1/BTB/POZ_sf"/>
</dbReference>
<dbReference type="PANTHER" id="PTHR46105:SF23">
    <property type="entry name" value="TRANSCRIPTION REGULATOR PROTEIN BACH1"/>
    <property type="match status" value="1"/>
</dbReference>
<feature type="region of interest" description="Disordered" evidence="1">
    <location>
        <begin position="181"/>
        <end position="204"/>
    </location>
</feature>
<name>A0A9D3MEZ8_ANGAN</name>
<gene>
    <name evidence="3" type="ORF">ANANG_G00164350</name>
</gene>
<dbReference type="FunFam" id="3.30.710.10:FF:000033">
    <property type="entry name" value="transcription regulator protein BACH2 isoform X1"/>
    <property type="match status" value="1"/>
</dbReference>
<feature type="compositionally biased region" description="Gly residues" evidence="1">
    <location>
        <begin position="324"/>
        <end position="336"/>
    </location>
</feature>
<dbReference type="PANTHER" id="PTHR46105">
    <property type="entry name" value="AGAP004733-PA"/>
    <property type="match status" value="1"/>
</dbReference>
<dbReference type="SMART" id="SM00225">
    <property type="entry name" value="BTB"/>
    <property type="match status" value="1"/>
</dbReference>
<protein>
    <recommendedName>
        <fullName evidence="2">BTB domain-containing protein</fullName>
    </recommendedName>
</protein>
<proteinExistence type="predicted"/>
<dbReference type="EMBL" id="JAFIRN010000008">
    <property type="protein sequence ID" value="KAG5844613.1"/>
    <property type="molecule type" value="Genomic_DNA"/>
</dbReference>
<dbReference type="Proteomes" id="UP001044222">
    <property type="component" value="Chromosome 8"/>
</dbReference>
<evidence type="ECO:0000313" key="4">
    <source>
        <dbReference type="Proteomes" id="UP001044222"/>
    </source>
</evidence>
<sequence length="336" mass="35947">MSFESPRSSVFTFQSSVHSSHVLRSLNEQRKRDVLCDLTVVVENKGFRAHRSVLASCSEYFHTRVTSLVGQGLVVTLPDEVTVEGFDPLLEFAYTAKLLFTKENILEIRRCATILGFHDLDKACFDFLIPKFFDSSRSAQAVPRRVCCRKKFWREKSAKQGSGTDADAVADADDEVIEVKEESRDVEELVGERDPEATAPCAKPANDAPGSLGLGCSGCPAVATPTDPALLCLKYRKFQKACGRERSGSPQVPSSSSSSSSSSLAPAAEGQAPPVHPRRQEGSGLARAVSGRRESEADSKASENEAWAVSVRPPPALAPLPGNPDGGGSGGGGGRH</sequence>
<dbReference type="PROSITE" id="PS50097">
    <property type="entry name" value="BTB"/>
    <property type="match status" value="1"/>
</dbReference>
<dbReference type="InterPro" id="IPR000210">
    <property type="entry name" value="BTB/POZ_dom"/>
</dbReference>
<evidence type="ECO:0000259" key="2">
    <source>
        <dbReference type="PROSITE" id="PS50097"/>
    </source>
</evidence>
<evidence type="ECO:0000313" key="3">
    <source>
        <dbReference type="EMBL" id="KAG5844613.1"/>
    </source>
</evidence>
<dbReference type="GO" id="GO:0000981">
    <property type="term" value="F:DNA-binding transcription factor activity, RNA polymerase II-specific"/>
    <property type="evidence" value="ECO:0007669"/>
    <property type="project" value="TreeGrafter"/>
</dbReference>
<organism evidence="3 4">
    <name type="scientific">Anguilla anguilla</name>
    <name type="common">European freshwater eel</name>
    <name type="synonym">Muraena anguilla</name>
    <dbReference type="NCBI Taxonomy" id="7936"/>
    <lineage>
        <taxon>Eukaryota</taxon>
        <taxon>Metazoa</taxon>
        <taxon>Chordata</taxon>
        <taxon>Craniata</taxon>
        <taxon>Vertebrata</taxon>
        <taxon>Euteleostomi</taxon>
        <taxon>Actinopterygii</taxon>
        <taxon>Neopterygii</taxon>
        <taxon>Teleostei</taxon>
        <taxon>Anguilliformes</taxon>
        <taxon>Anguillidae</taxon>
        <taxon>Anguilla</taxon>
    </lineage>
</organism>
<dbReference type="Gene3D" id="3.30.710.10">
    <property type="entry name" value="Potassium Channel Kv1.1, Chain A"/>
    <property type="match status" value="1"/>
</dbReference>
<comment type="caution">
    <text evidence="3">The sequence shown here is derived from an EMBL/GenBank/DDBJ whole genome shotgun (WGS) entry which is preliminary data.</text>
</comment>
<evidence type="ECO:0000256" key="1">
    <source>
        <dbReference type="SAM" id="MobiDB-lite"/>
    </source>
</evidence>
<dbReference type="InterPro" id="IPR050457">
    <property type="entry name" value="ZnFinger_BTB_dom_contain"/>
</dbReference>
<feature type="region of interest" description="Disordered" evidence="1">
    <location>
        <begin position="244"/>
        <end position="336"/>
    </location>
</feature>
<dbReference type="GO" id="GO:0000978">
    <property type="term" value="F:RNA polymerase II cis-regulatory region sequence-specific DNA binding"/>
    <property type="evidence" value="ECO:0007669"/>
    <property type="project" value="TreeGrafter"/>
</dbReference>
<keyword evidence="4" id="KW-1185">Reference proteome</keyword>
<feature type="compositionally biased region" description="Low complexity" evidence="1">
    <location>
        <begin position="254"/>
        <end position="263"/>
    </location>
</feature>
<accession>A0A9D3MEZ8</accession>
<feature type="compositionally biased region" description="Basic and acidic residues" evidence="1">
    <location>
        <begin position="291"/>
        <end position="303"/>
    </location>
</feature>
<reference evidence="3" key="1">
    <citation type="submission" date="2021-01" db="EMBL/GenBank/DDBJ databases">
        <title>A chromosome-scale assembly of European eel, Anguilla anguilla.</title>
        <authorList>
            <person name="Henkel C."/>
            <person name="Jong-Raadsen S.A."/>
            <person name="Dufour S."/>
            <person name="Weltzien F.-A."/>
            <person name="Palstra A.P."/>
            <person name="Pelster B."/>
            <person name="Spaink H.P."/>
            <person name="Van Den Thillart G.E."/>
            <person name="Jansen H."/>
            <person name="Zahm M."/>
            <person name="Klopp C."/>
            <person name="Cedric C."/>
            <person name="Louis A."/>
            <person name="Berthelot C."/>
            <person name="Parey E."/>
            <person name="Roest Crollius H."/>
            <person name="Montfort J."/>
            <person name="Robinson-Rechavi M."/>
            <person name="Bucao C."/>
            <person name="Bouchez O."/>
            <person name="Gislard M."/>
            <person name="Lluch J."/>
            <person name="Milhes M."/>
            <person name="Lampietro C."/>
            <person name="Lopez Roques C."/>
            <person name="Donnadieu C."/>
            <person name="Braasch I."/>
            <person name="Desvignes T."/>
            <person name="Postlethwait J."/>
            <person name="Bobe J."/>
            <person name="Guiguen Y."/>
            <person name="Dirks R."/>
        </authorList>
    </citation>
    <scope>NUCLEOTIDE SEQUENCE</scope>
    <source>
        <strain evidence="3">Tag_6206</strain>
        <tissue evidence="3">Liver</tissue>
    </source>
</reference>
<dbReference type="SUPFAM" id="SSF54695">
    <property type="entry name" value="POZ domain"/>
    <property type="match status" value="1"/>
</dbReference>
<feature type="domain" description="BTB" evidence="2">
    <location>
        <begin position="36"/>
        <end position="102"/>
    </location>
</feature>
<dbReference type="AlphaFoldDB" id="A0A9D3MEZ8"/>
<feature type="compositionally biased region" description="Pro residues" evidence="1">
    <location>
        <begin position="312"/>
        <end position="322"/>
    </location>
</feature>
<feature type="compositionally biased region" description="Basic and acidic residues" evidence="1">
    <location>
        <begin position="181"/>
        <end position="196"/>
    </location>
</feature>